<feature type="coiled-coil region" evidence="6">
    <location>
        <begin position="68"/>
        <end position="102"/>
    </location>
</feature>
<evidence type="ECO:0000259" key="9">
    <source>
        <dbReference type="PROSITE" id="PS50111"/>
    </source>
</evidence>
<keyword evidence="3 5" id="KW-0807">Transducer</keyword>
<feature type="domain" description="Methyl-accepting transducer" evidence="9">
    <location>
        <begin position="273"/>
        <end position="488"/>
    </location>
</feature>
<evidence type="ECO:0000256" key="3">
    <source>
        <dbReference type="ARBA" id="ARBA00023224"/>
    </source>
</evidence>
<feature type="coiled-coil region" evidence="6">
    <location>
        <begin position="466"/>
        <end position="497"/>
    </location>
</feature>
<comment type="caution">
    <text evidence="10">The sequence shown here is derived from an EMBL/GenBank/DDBJ whole genome shotgun (WGS) entry which is preliminary data.</text>
</comment>
<dbReference type="CDD" id="cd19411">
    <property type="entry name" value="MCP2201-like_sensor"/>
    <property type="match status" value="1"/>
</dbReference>
<keyword evidence="11" id="KW-1185">Reference proteome</keyword>
<name>A0A437QSQ6_9GAMM</name>
<dbReference type="InterPro" id="IPR047347">
    <property type="entry name" value="YvaQ-like_sensor"/>
</dbReference>
<dbReference type="GO" id="GO:0005886">
    <property type="term" value="C:plasma membrane"/>
    <property type="evidence" value="ECO:0007669"/>
    <property type="project" value="TreeGrafter"/>
</dbReference>
<comment type="similarity">
    <text evidence="4">Belongs to the methyl-accepting chemotaxis (MCP) protein family.</text>
</comment>
<dbReference type="GO" id="GO:0007165">
    <property type="term" value="P:signal transduction"/>
    <property type="evidence" value="ECO:0007669"/>
    <property type="project" value="UniProtKB-KW"/>
</dbReference>
<evidence type="ECO:0000256" key="4">
    <source>
        <dbReference type="ARBA" id="ARBA00029447"/>
    </source>
</evidence>
<evidence type="ECO:0000256" key="2">
    <source>
        <dbReference type="ARBA" id="ARBA00022500"/>
    </source>
</evidence>
<dbReference type="RefSeq" id="WP_127698972.1">
    <property type="nucleotide sequence ID" value="NZ_SACS01000009.1"/>
</dbReference>
<dbReference type="SUPFAM" id="SSF58104">
    <property type="entry name" value="Methyl-accepting chemotaxis protein (MCP) signaling domain"/>
    <property type="match status" value="1"/>
</dbReference>
<dbReference type="Gene3D" id="1.10.287.950">
    <property type="entry name" value="Methyl-accepting chemotaxis protein"/>
    <property type="match status" value="1"/>
</dbReference>
<evidence type="ECO:0000256" key="7">
    <source>
        <dbReference type="SAM" id="MobiDB-lite"/>
    </source>
</evidence>
<dbReference type="PANTHER" id="PTHR43531:SF11">
    <property type="entry name" value="METHYL-ACCEPTING CHEMOTAXIS PROTEIN 3"/>
    <property type="match status" value="1"/>
</dbReference>
<evidence type="ECO:0000256" key="5">
    <source>
        <dbReference type="PROSITE-ProRule" id="PRU00284"/>
    </source>
</evidence>
<dbReference type="Pfam" id="PF00015">
    <property type="entry name" value="MCPsignal"/>
    <property type="match status" value="1"/>
</dbReference>
<dbReference type="PROSITE" id="PS50111">
    <property type="entry name" value="CHEMOTAXIS_TRANSDUC_2"/>
    <property type="match status" value="1"/>
</dbReference>
<dbReference type="InterPro" id="IPR051310">
    <property type="entry name" value="MCP_chemotaxis"/>
</dbReference>
<evidence type="ECO:0000313" key="10">
    <source>
        <dbReference type="EMBL" id="RVU37535.1"/>
    </source>
</evidence>
<reference evidence="10 11" key="1">
    <citation type="submission" date="2019-01" db="EMBL/GenBank/DDBJ databases">
        <authorList>
            <person name="Chen W.-M."/>
        </authorList>
    </citation>
    <scope>NUCLEOTIDE SEQUENCE [LARGE SCALE GENOMIC DNA]</scope>
    <source>
        <strain evidence="10 11">KYPC3</strain>
    </source>
</reference>
<keyword evidence="2" id="KW-0145">Chemotaxis</keyword>
<feature type="transmembrane region" description="Helical" evidence="8">
    <location>
        <begin position="192"/>
        <end position="212"/>
    </location>
</feature>
<dbReference type="SMART" id="SM00283">
    <property type="entry name" value="MA"/>
    <property type="match status" value="1"/>
</dbReference>
<dbReference type="AlphaFoldDB" id="A0A437QSQ6"/>
<dbReference type="InterPro" id="IPR024478">
    <property type="entry name" value="HlyB_4HB_MCP"/>
</dbReference>
<gene>
    <name evidence="10" type="ORF">EOE67_10140</name>
</gene>
<dbReference type="GO" id="GO:0006935">
    <property type="term" value="P:chemotaxis"/>
    <property type="evidence" value="ECO:0007669"/>
    <property type="project" value="UniProtKB-KW"/>
</dbReference>
<dbReference type="Pfam" id="PF12729">
    <property type="entry name" value="4HB_MCP_1"/>
    <property type="match status" value="1"/>
</dbReference>
<dbReference type="Proteomes" id="UP000283077">
    <property type="component" value="Unassembled WGS sequence"/>
</dbReference>
<evidence type="ECO:0000256" key="1">
    <source>
        <dbReference type="ARBA" id="ARBA00004370"/>
    </source>
</evidence>
<dbReference type="EMBL" id="SACS01000009">
    <property type="protein sequence ID" value="RVU37535.1"/>
    <property type="molecule type" value="Genomic_DNA"/>
</dbReference>
<sequence>MEAFNNMKIGTKLGLGFAIVLILMGIMGVSALTQMSKVNDQSTEITTNWLPATRFIMDLNTNTSDFRIAELAHIIATNEAEMQQLESTLQKLMGSIEANKKAYQALIATPEEQGLFDQFVKQYDSYVQIHDKVLQLSRQLKTEEAMALINGESQKLFDASSATAIQLVELNVAGADAASKLGDAIYASAQQLVSIIMTISLVLGVLIAFFIVRNLLRQLGGEPSYAANVVAAVSAGDLTVQVQLKKGDDHSMLAGIAQMVVKLSAIVGEVRSAADNLSSASEEVSSTAQTMSQATSEQAASVEETSASVEEMSASVGQNAENAKVTESIASKAAQLAGEGGQAVGQTVTAMKSIANKISIIDDIAYQTNLLALNAAIEAARAGTHGRGFAVVAAEVRKLAERSQVAAQEISEVARNSVGLAEKAGSLLTEIVPGILRTSELVQEISAASDEQSSGATQINIAMTQLNQITQQNAASSEELAATAEEMSGQAEQLQELIGFFKVGSTAAGTAKAYHY</sequence>
<dbReference type="InterPro" id="IPR004089">
    <property type="entry name" value="MCPsignal_dom"/>
</dbReference>
<evidence type="ECO:0000256" key="8">
    <source>
        <dbReference type="SAM" id="Phobius"/>
    </source>
</evidence>
<keyword evidence="6" id="KW-0175">Coiled coil</keyword>
<keyword evidence="8" id="KW-1133">Transmembrane helix</keyword>
<keyword evidence="8" id="KW-0812">Transmembrane</keyword>
<accession>A0A437QSQ6</accession>
<keyword evidence="8" id="KW-0472">Membrane</keyword>
<comment type="subcellular location">
    <subcellularLocation>
        <location evidence="1">Membrane</location>
    </subcellularLocation>
</comment>
<organism evidence="10 11">
    <name type="scientific">Rheinheimera riviphila</name>
    <dbReference type="NCBI Taxonomy" id="1834037"/>
    <lineage>
        <taxon>Bacteria</taxon>
        <taxon>Pseudomonadati</taxon>
        <taxon>Pseudomonadota</taxon>
        <taxon>Gammaproteobacteria</taxon>
        <taxon>Chromatiales</taxon>
        <taxon>Chromatiaceae</taxon>
        <taxon>Rheinheimera</taxon>
    </lineage>
</organism>
<evidence type="ECO:0000256" key="6">
    <source>
        <dbReference type="SAM" id="Coils"/>
    </source>
</evidence>
<protein>
    <submittedName>
        <fullName evidence="10">Methyl-accepting chemotaxis protein</fullName>
    </submittedName>
</protein>
<evidence type="ECO:0000313" key="11">
    <source>
        <dbReference type="Proteomes" id="UP000283077"/>
    </source>
</evidence>
<dbReference type="OrthoDB" id="9781845at2"/>
<dbReference type="PANTHER" id="PTHR43531">
    <property type="entry name" value="PROTEIN ICFG"/>
    <property type="match status" value="1"/>
</dbReference>
<dbReference type="FunFam" id="1.10.287.950:FF:000001">
    <property type="entry name" value="Methyl-accepting chemotaxis sensory transducer"/>
    <property type="match status" value="1"/>
</dbReference>
<feature type="compositionally biased region" description="Low complexity" evidence="7">
    <location>
        <begin position="285"/>
        <end position="315"/>
    </location>
</feature>
<feature type="region of interest" description="Disordered" evidence="7">
    <location>
        <begin position="281"/>
        <end position="320"/>
    </location>
</feature>
<dbReference type="GO" id="GO:0004888">
    <property type="term" value="F:transmembrane signaling receptor activity"/>
    <property type="evidence" value="ECO:0007669"/>
    <property type="project" value="TreeGrafter"/>
</dbReference>
<proteinExistence type="inferred from homology"/>